<organism evidence="5 6">
    <name type="scientific">Mucilaginibacter gossypiicola</name>
    <dbReference type="NCBI Taxonomy" id="551995"/>
    <lineage>
        <taxon>Bacteria</taxon>
        <taxon>Pseudomonadati</taxon>
        <taxon>Bacteroidota</taxon>
        <taxon>Sphingobacteriia</taxon>
        <taxon>Sphingobacteriales</taxon>
        <taxon>Sphingobacteriaceae</taxon>
        <taxon>Mucilaginibacter</taxon>
    </lineage>
</organism>
<evidence type="ECO:0000313" key="6">
    <source>
        <dbReference type="Proteomes" id="UP000198942"/>
    </source>
</evidence>
<dbReference type="InterPro" id="IPR040198">
    <property type="entry name" value="Fido_containing"/>
</dbReference>
<dbReference type="STRING" id="551995.SAMN05192574_104550"/>
<evidence type="ECO:0000256" key="3">
    <source>
        <dbReference type="PIRSR" id="PIRSR640198-3"/>
    </source>
</evidence>
<feature type="site" description="Important for autoinhibition of adenylyltransferase activity" evidence="3">
    <location>
        <position position="93"/>
    </location>
</feature>
<evidence type="ECO:0000256" key="1">
    <source>
        <dbReference type="PIRSR" id="PIRSR640198-1"/>
    </source>
</evidence>
<accession>A0A1H8KC45</accession>
<keyword evidence="2" id="KW-0067">ATP-binding</keyword>
<dbReference type="Pfam" id="PF02661">
    <property type="entry name" value="Fic"/>
    <property type="match status" value="1"/>
</dbReference>
<feature type="binding site" evidence="2">
    <location>
        <position position="268"/>
    </location>
    <ligand>
        <name>ATP</name>
        <dbReference type="ChEBI" id="CHEBI:30616"/>
    </ligand>
</feature>
<dbReference type="SUPFAM" id="SSF140931">
    <property type="entry name" value="Fic-like"/>
    <property type="match status" value="1"/>
</dbReference>
<dbReference type="GO" id="GO:0005524">
    <property type="term" value="F:ATP binding"/>
    <property type="evidence" value="ECO:0007669"/>
    <property type="project" value="UniProtKB-KW"/>
</dbReference>
<dbReference type="PANTHER" id="PTHR13504:SF38">
    <property type="entry name" value="FIDO DOMAIN-CONTAINING PROTEIN"/>
    <property type="match status" value="1"/>
</dbReference>
<dbReference type="InterPro" id="IPR003812">
    <property type="entry name" value="Fido"/>
</dbReference>
<keyword evidence="6" id="KW-1185">Reference proteome</keyword>
<feature type="active site" evidence="1">
    <location>
        <position position="224"/>
    </location>
</feature>
<feature type="domain" description="Fido" evidence="4">
    <location>
        <begin position="144"/>
        <end position="294"/>
    </location>
</feature>
<feature type="binding site" evidence="2">
    <location>
        <begin position="260"/>
        <end position="261"/>
    </location>
    <ligand>
        <name>ATP</name>
        <dbReference type="ChEBI" id="CHEBI:30616"/>
    </ligand>
</feature>
<reference evidence="6" key="1">
    <citation type="submission" date="2016-10" db="EMBL/GenBank/DDBJ databases">
        <authorList>
            <person name="Varghese N."/>
            <person name="Submissions S."/>
        </authorList>
    </citation>
    <scope>NUCLEOTIDE SEQUENCE [LARGE SCALE GENOMIC DNA]</scope>
    <source>
        <strain evidence="6">Gh-48</strain>
    </source>
</reference>
<evidence type="ECO:0000256" key="2">
    <source>
        <dbReference type="PIRSR" id="PIRSR640198-2"/>
    </source>
</evidence>
<sequence length="298" mass="34793">MSYTSVNEFAKKWNVPERTIRNYCATGKIKGAFLTGKTWNIPEDAALPKKENKKRFSDNVLLNNLKEQKDMKLKGGIYHRTQIDLTYNSNRIEGSKLTLDQTRYIFETNTIGATKESVNVDDIIETSNHFRCIDLIIDKAMAKLTEALIKELHFLLKSGTSDSRKDWFNVGEYKKLPNEVGGNETCHPKGVPAKMKEILSDYHNIEKKNFQDIINFHYQFEIVHPFQDGNGRVGRLIMFKECLANNIVPFIIDEDLKLFYYRGLQEWNHIKEYLLDTCLTAQDNYKALLRYFEIEWIN</sequence>
<evidence type="ECO:0000259" key="4">
    <source>
        <dbReference type="PROSITE" id="PS51459"/>
    </source>
</evidence>
<dbReference type="Proteomes" id="UP000198942">
    <property type="component" value="Unassembled WGS sequence"/>
</dbReference>
<proteinExistence type="predicted"/>
<protein>
    <submittedName>
        <fullName evidence="5">Fic/DOC family protein</fullName>
    </submittedName>
</protein>
<feature type="binding site" evidence="2">
    <location>
        <begin position="228"/>
        <end position="235"/>
    </location>
    <ligand>
        <name>ATP</name>
        <dbReference type="ChEBI" id="CHEBI:30616"/>
    </ligand>
</feature>
<name>A0A1H8KC45_9SPHI</name>
<dbReference type="PANTHER" id="PTHR13504">
    <property type="entry name" value="FIDO DOMAIN-CONTAINING PROTEIN DDB_G0283145"/>
    <property type="match status" value="1"/>
</dbReference>
<dbReference type="OrthoDB" id="9814400at2"/>
<dbReference type="Gene3D" id="1.10.3290.10">
    <property type="entry name" value="Fido-like domain"/>
    <property type="match status" value="1"/>
</dbReference>
<dbReference type="RefSeq" id="WP_091211613.1">
    <property type="nucleotide sequence ID" value="NZ_FOCL01000004.1"/>
</dbReference>
<gene>
    <name evidence="5" type="ORF">SAMN05192574_104550</name>
</gene>
<evidence type="ECO:0000313" key="5">
    <source>
        <dbReference type="EMBL" id="SEN90550.1"/>
    </source>
</evidence>
<keyword evidence="2" id="KW-0547">Nucleotide-binding</keyword>
<dbReference type="AlphaFoldDB" id="A0A1H8KC45"/>
<dbReference type="EMBL" id="FOCL01000004">
    <property type="protein sequence ID" value="SEN90550.1"/>
    <property type="molecule type" value="Genomic_DNA"/>
</dbReference>
<dbReference type="PROSITE" id="PS51459">
    <property type="entry name" value="FIDO"/>
    <property type="match status" value="1"/>
</dbReference>
<dbReference type="InterPro" id="IPR036597">
    <property type="entry name" value="Fido-like_dom_sf"/>
</dbReference>